<dbReference type="InterPro" id="IPR001647">
    <property type="entry name" value="HTH_TetR"/>
</dbReference>
<dbReference type="AlphaFoldDB" id="A0A6I2UCK4"/>
<dbReference type="PANTHER" id="PTHR30055">
    <property type="entry name" value="HTH-TYPE TRANSCRIPTIONAL REGULATOR RUTR"/>
    <property type="match status" value="1"/>
</dbReference>
<gene>
    <name evidence="6" type="ORF">FYJ84_00705</name>
</gene>
<dbReference type="PANTHER" id="PTHR30055:SF219">
    <property type="entry name" value="TRANSCRIPTIONAL REGULATORY PROTEIN"/>
    <property type="match status" value="1"/>
</dbReference>
<keyword evidence="4" id="KW-1133">Transmembrane helix</keyword>
<evidence type="ECO:0000256" key="2">
    <source>
        <dbReference type="PROSITE-ProRule" id="PRU00335"/>
    </source>
</evidence>
<dbReference type="Gene3D" id="1.10.357.10">
    <property type="entry name" value="Tetracycline Repressor, domain 2"/>
    <property type="match status" value="1"/>
</dbReference>
<dbReference type="GeneID" id="96777429"/>
<proteinExistence type="predicted"/>
<dbReference type="EMBL" id="VUNR01000001">
    <property type="protein sequence ID" value="MSU07519.1"/>
    <property type="molecule type" value="Genomic_DNA"/>
</dbReference>
<sequence length="226" mass="25804">MNMENKKTGSLKKGEPKRQQRDDGRQTRERLLECAGILAAQKGFSLVTSKEICQMAGTNLAAINYHFGSREGLYEALLYQIHQFMVNEDSLREIASRDSSPREKISALVDMVAEQAWSRENWQMQVWSREVMHTDQSAHVSAVLMQVVKVKGSLALKLFSDYTGLAMDDIRLYICFFCFMAPILLVTYGKHSNIEYQKMVHISCSDGELLSHIKKFCFAGLDSYRK</sequence>
<evidence type="ECO:0000256" key="1">
    <source>
        <dbReference type="ARBA" id="ARBA00023125"/>
    </source>
</evidence>
<protein>
    <submittedName>
        <fullName evidence="6">TetR/AcrR family transcriptional regulator</fullName>
    </submittedName>
</protein>
<keyword evidence="4" id="KW-0812">Transmembrane</keyword>
<dbReference type="PROSITE" id="PS50977">
    <property type="entry name" value="HTH_TETR_2"/>
    <property type="match status" value="1"/>
</dbReference>
<dbReference type="GO" id="GO:0003700">
    <property type="term" value="F:DNA-binding transcription factor activity"/>
    <property type="evidence" value="ECO:0007669"/>
    <property type="project" value="TreeGrafter"/>
</dbReference>
<keyword evidence="7" id="KW-1185">Reference proteome</keyword>
<dbReference type="SUPFAM" id="SSF48498">
    <property type="entry name" value="Tetracyclin repressor-like, C-terminal domain"/>
    <property type="match status" value="1"/>
</dbReference>
<feature type="domain" description="HTH tetR-type" evidence="5">
    <location>
        <begin position="25"/>
        <end position="85"/>
    </location>
</feature>
<dbReference type="InterPro" id="IPR050109">
    <property type="entry name" value="HTH-type_TetR-like_transc_reg"/>
</dbReference>
<organism evidence="6 7">
    <name type="scientific">Anaerovibrio slackiae</name>
    <dbReference type="NCBI Taxonomy" id="2652309"/>
    <lineage>
        <taxon>Bacteria</taxon>
        <taxon>Bacillati</taxon>
        <taxon>Bacillota</taxon>
        <taxon>Negativicutes</taxon>
        <taxon>Selenomonadales</taxon>
        <taxon>Selenomonadaceae</taxon>
        <taxon>Anaerovibrio</taxon>
    </lineage>
</organism>
<evidence type="ECO:0000313" key="6">
    <source>
        <dbReference type="EMBL" id="MSU07519.1"/>
    </source>
</evidence>
<reference evidence="6 7" key="1">
    <citation type="submission" date="2019-08" db="EMBL/GenBank/DDBJ databases">
        <title>In-depth cultivation of the pig gut microbiome towards novel bacterial diversity and tailored functional studies.</title>
        <authorList>
            <person name="Wylensek D."/>
            <person name="Hitch T.C.A."/>
            <person name="Clavel T."/>
        </authorList>
    </citation>
    <scope>NUCLEOTIDE SEQUENCE [LARGE SCALE GENOMIC DNA]</scope>
    <source>
        <strain evidence="6 7">WCA-693-APC-5D-A</strain>
    </source>
</reference>
<feature type="DNA-binding region" description="H-T-H motif" evidence="2">
    <location>
        <begin position="48"/>
        <end position="67"/>
    </location>
</feature>
<dbReference type="Pfam" id="PF00440">
    <property type="entry name" value="TetR_N"/>
    <property type="match status" value="1"/>
</dbReference>
<dbReference type="InterPro" id="IPR036271">
    <property type="entry name" value="Tet_transcr_reg_TetR-rel_C_sf"/>
</dbReference>
<evidence type="ECO:0000256" key="3">
    <source>
        <dbReference type="SAM" id="MobiDB-lite"/>
    </source>
</evidence>
<comment type="caution">
    <text evidence="6">The sequence shown here is derived from an EMBL/GenBank/DDBJ whole genome shotgun (WGS) entry which is preliminary data.</text>
</comment>
<dbReference type="SUPFAM" id="SSF46689">
    <property type="entry name" value="Homeodomain-like"/>
    <property type="match status" value="1"/>
</dbReference>
<name>A0A6I2UCK4_9FIRM</name>
<evidence type="ECO:0000256" key="4">
    <source>
        <dbReference type="SAM" id="Phobius"/>
    </source>
</evidence>
<evidence type="ECO:0000313" key="7">
    <source>
        <dbReference type="Proteomes" id="UP000433181"/>
    </source>
</evidence>
<keyword evidence="1 2" id="KW-0238">DNA-binding</keyword>
<dbReference type="GO" id="GO:0000976">
    <property type="term" value="F:transcription cis-regulatory region binding"/>
    <property type="evidence" value="ECO:0007669"/>
    <property type="project" value="TreeGrafter"/>
</dbReference>
<feature type="transmembrane region" description="Helical" evidence="4">
    <location>
        <begin position="170"/>
        <end position="189"/>
    </location>
</feature>
<dbReference type="RefSeq" id="WP_154405112.1">
    <property type="nucleotide sequence ID" value="NZ_VUNR01000001.1"/>
</dbReference>
<evidence type="ECO:0000259" key="5">
    <source>
        <dbReference type="PROSITE" id="PS50977"/>
    </source>
</evidence>
<dbReference type="Proteomes" id="UP000433181">
    <property type="component" value="Unassembled WGS sequence"/>
</dbReference>
<dbReference type="InterPro" id="IPR009057">
    <property type="entry name" value="Homeodomain-like_sf"/>
</dbReference>
<accession>A0A6I2UCK4</accession>
<keyword evidence="4" id="KW-0472">Membrane</keyword>
<feature type="region of interest" description="Disordered" evidence="3">
    <location>
        <begin position="1"/>
        <end position="26"/>
    </location>
</feature>